<dbReference type="SUPFAM" id="SSF48452">
    <property type="entry name" value="TPR-like"/>
    <property type="match status" value="1"/>
</dbReference>
<keyword evidence="1" id="KW-0802">TPR repeat</keyword>
<dbReference type="Gene3D" id="1.25.40.10">
    <property type="entry name" value="Tetratricopeptide repeat domain"/>
    <property type="match status" value="2"/>
</dbReference>
<dbReference type="GO" id="GO:0097363">
    <property type="term" value="F:protein O-acetylglucosaminyltransferase activity"/>
    <property type="evidence" value="ECO:0007669"/>
    <property type="project" value="TreeGrafter"/>
</dbReference>
<feature type="repeat" description="TPR" evidence="1">
    <location>
        <begin position="174"/>
        <end position="207"/>
    </location>
</feature>
<dbReference type="Pfam" id="PF13649">
    <property type="entry name" value="Methyltransf_25"/>
    <property type="match status" value="1"/>
</dbReference>
<dbReference type="PROSITE" id="PS50293">
    <property type="entry name" value="TPR_REGION"/>
    <property type="match status" value="1"/>
</dbReference>
<dbReference type="KEGG" id="rvi:RVIR1_14120"/>
<reference evidence="3 4" key="1">
    <citation type="submission" date="2017-03" db="EMBL/GenBank/DDBJ databases">
        <title>The genome sequence of Candidatus Rickettsiella viridis.</title>
        <authorList>
            <person name="Nikoh N."/>
            <person name="Tsuchida T."/>
            <person name="Yamaguchi K."/>
            <person name="Maeda T."/>
            <person name="Shigenobu S."/>
            <person name="Fukatsu T."/>
        </authorList>
    </citation>
    <scope>NUCLEOTIDE SEQUENCE [LARGE SCALE GENOMIC DNA]</scope>
    <source>
        <strain evidence="3 4">Ap-RA04</strain>
    </source>
</reference>
<dbReference type="OrthoDB" id="9809392at2"/>
<accession>A0A2Z5V7Y5</accession>
<feature type="repeat" description="TPR" evidence="1">
    <location>
        <begin position="72"/>
        <end position="105"/>
    </location>
</feature>
<protein>
    <submittedName>
        <fullName evidence="3">Methyltransferase domain family</fullName>
    </submittedName>
</protein>
<dbReference type="EMBL" id="AP018005">
    <property type="protein sequence ID" value="BBB15857.1"/>
    <property type="molecule type" value="Genomic_DNA"/>
</dbReference>
<evidence type="ECO:0000256" key="1">
    <source>
        <dbReference type="PROSITE-ProRule" id="PRU00339"/>
    </source>
</evidence>
<sequence length="441" mass="50624">MNPVETLFKQATDAHQKHAFDDAKKYYLQILTLEPSFIQAHWKLATIYWQSNDLEKVQTHYKKLLEIIPNSPALLNNLAALSLQQNQLDRAIDYFRQALNIEPKHKESRNNLAASLLQKNEFKESIWHYSLYLNLEPDDSEALYNRAHALMLTGQLDKAIEDLKKILNLNNQHIDAICNLAAIYLKLDDNDTAINYYQQVLTLQKNHPIASYMLSALTQQSIPPTPPFEYIKNLFDNYALQFDQHLKETLAYKTPELLYEQIQPYLNNKKYTLLDLGCGTGLSGAPFAATAEKLTGIDISGNMLAQAKAKNCYTTLIENDILNGLKELKEAYDLILCVDTLVYFGDLDTLFADIALRLKTDALFAFSIELAEEVTASYQLQTTGRYQHSNLYIETLAKKHHLECLKQLTVDGRYQKNEFVKSSLFVLKNKYTHTRLIEDKL</sequence>
<dbReference type="Pfam" id="PF13424">
    <property type="entry name" value="TPR_12"/>
    <property type="match status" value="2"/>
</dbReference>
<dbReference type="InterPro" id="IPR041698">
    <property type="entry name" value="Methyltransf_25"/>
</dbReference>
<name>A0A2Z5V7Y5_9COXI</name>
<dbReference type="AlphaFoldDB" id="A0A2Z5V7Y5"/>
<keyword evidence="3" id="KW-0808">Transferase</keyword>
<gene>
    <name evidence="3" type="ORF">RVIR1_14120</name>
</gene>
<dbReference type="GO" id="GO:0032259">
    <property type="term" value="P:methylation"/>
    <property type="evidence" value="ECO:0007669"/>
    <property type="project" value="UniProtKB-KW"/>
</dbReference>
<dbReference type="CDD" id="cd02440">
    <property type="entry name" value="AdoMet_MTases"/>
    <property type="match status" value="1"/>
</dbReference>
<keyword evidence="4" id="KW-1185">Reference proteome</keyword>
<dbReference type="GO" id="GO:0006493">
    <property type="term" value="P:protein O-linked glycosylation"/>
    <property type="evidence" value="ECO:0007669"/>
    <property type="project" value="InterPro"/>
</dbReference>
<dbReference type="InterPro" id="IPR011990">
    <property type="entry name" value="TPR-like_helical_dom_sf"/>
</dbReference>
<evidence type="ECO:0000313" key="3">
    <source>
        <dbReference type="EMBL" id="BBB15857.1"/>
    </source>
</evidence>
<evidence type="ECO:0000259" key="2">
    <source>
        <dbReference type="Pfam" id="PF13649"/>
    </source>
</evidence>
<dbReference type="PANTHER" id="PTHR44366:SF1">
    <property type="entry name" value="UDP-N-ACETYLGLUCOSAMINE--PEPTIDE N-ACETYLGLUCOSAMINYLTRANSFERASE 110 KDA SUBUNIT"/>
    <property type="match status" value="1"/>
</dbReference>
<dbReference type="InterPro" id="IPR037919">
    <property type="entry name" value="OGT"/>
</dbReference>
<dbReference type="InterPro" id="IPR029063">
    <property type="entry name" value="SAM-dependent_MTases_sf"/>
</dbReference>
<dbReference type="RefSeq" id="WP_126323385.1">
    <property type="nucleotide sequence ID" value="NZ_AP018005.1"/>
</dbReference>
<dbReference type="GO" id="GO:0008168">
    <property type="term" value="F:methyltransferase activity"/>
    <property type="evidence" value="ECO:0007669"/>
    <property type="project" value="UniProtKB-KW"/>
</dbReference>
<evidence type="ECO:0000313" key="4">
    <source>
        <dbReference type="Proteomes" id="UP000282483"/>
    </source>
</evidence>
<dbReference type="SUPFAM" id="SSF53335">
    <property type="entry name" value="S-adenosyl-L-methionine-dependent methyltransferases"/>
    <property type="match status" value="1"/>
</dbReference>
<feature type="repeat" description="TPR" evidence="1">
    <location>
        <begin position="140"/>
        <end position="173"/>
    </location>
</feature>
<proteinExistence type="predicted"/>
<organism evidence="3 4">
    <name type="scientific">Candidatus Rickettsiella viridis</name>
    <dbReference type="NCBI Taxonomy" id="676208"/>
    <lineage>
        <taxon>Bacteria</taxon>
        <taxon>Pseudomonadati</taxon>
        <taxon>Pseudomonadota</taxon>
        <taxon>Gammaproteobacteria</taxon>
        <taxon>Legionellales</taxon>
        <taxon>Coxiellaceae</taxon>
        <taxon>Rickettsiella</taxon>
    </lineage>
</organism>
<keyword evidence="3" id="KW-0489">Methyltransferase</keyword>
<feature type="domain" description="Methyltransferase" evidence="2">
    <location>
        <begin position="274"/>
        <end position="359"/>
    </location>
</feature>
<feature type="repeat" description="TPR" evidence="1">
    <location>
        <begin position="38"/>
        <end position="71"/>
    </location>
</feature>
<dbReference type="Gene3D" id="3.40.50.150">
    <property type="entry name" value="Vaccinia Virus protein VP39"/>
    <property type="match status" value="1"/>
</dbReference>
<dbReference type="SMART" id="SM00028">
    <property type="entry name" value="TPR"/>
    <property type="match status" value="6"/>
</dbReference>
<dbReference type="Proteomes" id="UP000282483">
    <property type="component" value="Chromosome"/>
</dbReference>
<dbReference type="PROSITE" id="PS50005">
    <property type="entry name" value="TPR"/>
    <property type="match status" value="4"/>
</dbReference>
<dbReference type="InterPro" id="IPR019734">
    <property type="entry name" value="TPR_rpt"/>
</dbReference>
<dbReference type="PANTHER" id="PTHR44366">
    <property type="entry name" value="UDP-N-ACETYLGLUCOSAMINE--PEPTIDE N-ACETYLGLUCOSAMINYLTRANSFERASE 110 KDA SUBUNIT"/>
    <property type="match status" value="1"/>
</dbReference>